<dbReference type="EMBL" id="JASPKZ010007464">
    <property type="protein sequence ID" value="KAJ9584132.1"/>
    <property type="molecule type" value="Genomic_DNA"/>
</dbReference>
<reference evidence="2" key="1">
    <citation type="journal article" date="2023" name="IScience">
        <title>Live-bearing cockroach genome reveals convergent evolutionary mechanisms linked to viviparity in insects and beyond.</title>
        <authorList>
            <person name="Fouks B."/>
            <person name="Harrison M.C."/>
            <person name="Mikhailova A.A."/>
            <person name="Marchal E."/>
            <person name="English S."/>
            <person name="Carruthers M."/>
            <person name="Jennings E.C."/>
            <person name="Chiamaka E.L."/>
            <person name="Frigard R.A."/>
            <person name="Pippel M."/>
            <person name="Attardo G.M."/>
            <person name="Benoit J.B."/>
            <person name="Bornberg-Bauer E."/>
            <person name="Tobe S.S."/>
        </authorList>
    </citation>
    <scope>NUCLEOTIDE SEQUENCE</scope>
    <source>
        <strain evidence="2">Stay&amp;Tobe</strain>
    </source>
</reference>
<evidence type="ECO:0000313" key="3">
    <source>
        <dbReference type="Proteomes" id="UP001233999"/>
    </source>
</evidence>
<protein>
    <submittedName>
        <fullName evidence="2">Uncharacterized protein</fullName>
    </submittedName>
</protein>
<comment type="caution">
    <text evidence="2">The sequence shown here is derived from an EMBL/GenBank/DDBJ whole genome shotgun (WGS) entry which is preliminary data.</text>
</comment>
<keyword evidence="1" id="KW-0732">Signal</keyword>
<gene>
    <name evidence="2" type="ORF">L9F63_021541</name>
</gene>
<evidence type="ECO:0000256" key="1">
    <source>
        <dbReference type="SAM" id="SignalP"/>
    </source>
</evidence>
<keyword evidence="3" id="KW-1185">Reference proteome</keyword>
<proteinExistence type="predicted"/>
<dbReference type="Proteomes" id="UP001233999">
    <property type="component" value="Unassembled WGS sequence"/>
</dbReference>
<reference evidence="2" key="2">
    <citation type="submission" date="2023-05" db="EMBL/GenBank/DDBJ databases">
        <authorList>
            <person name="Fouks B."/>
        </authorList>
    </citation>
    <scope>NUCLEOTIDE SEQUENCE</scope>
    <source>
        <strain evidence="2">Stay&amp;Tobe</strain>
        <tissue evidence="2">Testes</tissue>
    </source>
</reference>
<organism evidence="2 3">
    <name type="scientific">Diploptera punctata</name>
    <name type="common">Pacific beetle cockroach</name>
    <dbReference type="NCBI Taxonomy" id="6984"/>
    <lineage>
        <taxon>Eukaryota</taxon>
        <taxon>Metazoa</taxon>
        <taxon>Ecdysozoa</taxon>
        <taxon>Arthropoda</taxon>
        <taxon>Hexapoda</taxon>
        <taxon>Insecta</taxon>
        <taxon>Pterygota</taxon>
        <taxon>Neoptera</taxon>
        <taxon>Polyneoptera</taxon>
        <taxon>Dictyoptera</taxon>
        <taxon>Blattodea</taxon>
        <taxon>Blaberoidea</taxon>
        <taxon>Blaberidae</taxon>
        <taxon>Diplopterinae</taxon>
        <taxon>Diploptera</taxon>
    </lineage>
</organism>
<dbReference type="AlphaFoldDB" id="A0AAD7ZQ53"/>
<name>A0AAD7ZQ53_DIPPU</name>
<evidence type="ECO:0000313" key="2">
    <source>
        <dbReference type="EMBL" id="KAJ9584132.1"/>
    </source>
</evidence>
<sequence length="98" mass="11282">TAVSKLISIISSLWSTGVMSFLDDFLLTSIGGPMNLWIRLAFVSEKHLIDTNASLIKHTDKQKELIIWEKIHIQKKKKKNKKDKLMNFKTPANFDLIQ</sequence>
<feature type="chain" id="PRO_5042065388" evidence="1">
    <location>
        <begin position="21"/>
        <end position="98"/>
    </location>
</feature>
<feature type="signal peptide" evidence="1">
    <location>
        <begin position="1"/>
        <end position="20"/>
    </location>
</feature>
<feature type="non-terminal residue" evidence="2">
    <location>
        <position position="1"/>
    </location>
</feature>
<accession>A0AAD7ZQ53</accession>
<feature type="non-terminal residue" evidence="2">
    <location>
        <position position="98"/>
    </location>
</feature>